<feature type="compositionally biased region" description="Basic and acidic residues" evidence="10">
    <location>
        <begin position="238"/>
        <end position="275"/>
    </location>
</feature>
<dbReference type="Gene3D" id="1.20.140.150">
    <property type="match status" value="1"/>
</dbReference>
<evidence type="ECO:0000313" key="13">
    <source>
        <dbReference type="Proteomes" id="UP000018936"/>
    </source>
</evidence>
<dbReference type="GO" id="GO:0005886">
    <property type="term" value="C:plasma membrane"/>
    <property type="evidence" value="ECO:0007669"/>
    <property type="project" value="UniProtKB-SubCell"/>
</dbReference>
<comment type="similarity">
    <text evidence="3">Belongs to the claudin family.</text>
</comment>
<evidence type="ECO:0000256" key="7">
    <source>
        <dbReference type="ARBA" id="ARBA00022949"/>
    </source>
</evidence>
<dbReference type="InterPro" id="IPR006187">
    <property type="entry name" value="Claudin"/>
</dbReference>
<evidence type="ECO:0000256" key="8">
    <source>
        <dbReference type="ARBA" id="ARBA00022989"/>
    </source>
</evidence>
<dbReference type="InterPro" id="IPR004031">
    <property type="entry name" value="PMP22/EMP/MP20/Claudin"/>
</dbReference>
<reference evidence="12 13" key="1">
    <citation type="journal article" date="2013" name="Proc. Natl. Acad. Sci. U.S.A.">
        <title>The king cobra genome reveals dynamic gene evolution and adaptation in the snake venom system.</title>
        <authorList>
            <person name="Vonk F.J."/>
            <person name="Casewell N.R."/>
            <person name="Henkel C.V."/>
            <person name="Heimberg A.M."/>
            <person name="Jansen H.J."/>
            <person name="McCleary R.J."/>
            <person name="Kerkkamp H.M."/>
            <person name="Vos R.A."/>
            <person name="Guerreiro I."/>
            <person name="Calvete J.J."/>
            <person name="Wuster W."/>
            <person name="Woods A.E."/>
            <person name="Logan J.M."/>
            <person name="Harrison R.A."/>
            <person name="Castoe T.A."/>
            <person name="de Koning A.P."/>
            <person name="Pollock D.D."/>
            <person name="Yandell M."/>
            <person name="Calderon D."/>
            <person name="Renjifo C."/>
            <person name="Currier R.B."/>
            <person name="Salgado D."/>
            <person name="Pla D."/>
            <person name="Sanz L."/>
            <person name="Hyder A.S."/>
            <person name="Ribeiro J.M."/>
            <person name="Arntzen J.W."/>
            <person name="van den Thillart G.E."/>
            <person name="Boetzer M."/>
            <person name="Pirovano W."/>
            <person name="Dirks R.P."/>
            <person name="Spaink H.P."/>
            <person name="Duboule D."/>
            <person name="McGlinn E."/>
            <person name="Kini R.M."/>
            <person name="Richardson M.K."/>
        </authorList>
    </citation>
    <scope>NUCLEOTIDE SEQUENCE</scope>
    <source>
        <tissue evidence="12">Blood</tissue>
    </source>
</reference>
<evidence type="ECO:0000256" key="6">
    <source>
        <dbReference type="ARBA" id="ARBA00022692"/>
    </source>
</evidence>
<dbReference type="AlphaFoldDB" id="V8N2M1"/>
<protein>
    <submittedName>
        <fullName evidence="12">Claudin-19</fullName>
    </submittedName>
</protein>
<dbReference type="GO" id="GO:0005198">
    <property type="term" value="F:structural molecule activity"/>
    <property type="evidence" value="ECO:0007669"/>
    <property type="project" value="InterPro"/>
</dbReference>
<evidence type="ECO:0000256" key="11">
    <source>
        <dbReference type="SAM" id="Phobius"/>
    </source>
</evidence>
<evidence type="ECO:0000256" key="3">
    <source>
        <dbReference type="ARBA" id="ARBA00008295"/>
    </source>
</evidence>
<sequence length="364" mass="41178">MWIRSWPAGSREWRGKGMPWVWVRGVDGCSKPLLKETGWFWEKVWRLRGKINPSVRIELEGTSESDTLPLAQAGDLVLDHFIPSIRIELEGTSEDHYSHLRPLRPTPTYDSRSIPGARLTTLRDSLKDCRDSLDNRSRKKGGRKLALKPASLSNGNFVFVSRGPPVRILAALHSALHIQTSRALMVVSILLGFVGTIVSVVGMKCTKVGDQNPVAKSWIAVLGGVLFLLADRQPENNWRKKEGQEMKERERERERDRKRGKEGKEKQEKGREGRKEGRRRNREGRGKKEGSGMERKGGKEKEQERGEKKGEGKEKGKEEKEKGREGGKEGRGSEERRKEGKGRKEGRRGRGERACGHVLVRGRG</sequence>
<evidence type="ECO:0000256" key="2">
    <source>
        <dbReference type="ARBA" id="ARBA00004651"/>
    </source>
</evidence>
<dbReference type="Proteomes" id="UP000018936">
    <property type="component" value="Unassembled WGS sequence"/>
</dbReference>
<dbReference type="GO" id="GO:0005923">
    <property type="term" value="C:bicellular tight junction"/>
    <property type="evidence" value="ECO:0007669"/>
    <property type="project" value="UniProtKB-SubCell"/>
</dbReference>
<evidence type="ECO:0000256" key="4">
    <source>
        <dbReference type="ARBA" id="ARBA00022427"/>
    </source>
</evidence>
<dbReference type="Pfam" id="PF00822">
    <property type="entry name" value="PMP22_Claudin"/>
    <property type="match status" value="1"/>
</dbReference>
<comment type="subcellular location">
    <subcellularLocation>
        <location evidence="1">Cell junction</location>
        <location evidence="1">Tight junction</location>
    </subcellularLocation>
    <subcellularLocation>
        <location evidence="2">Cell membrane</location>
        <topology evidence="2">Multi-pass membrane protein</topology>
    </subcellularLocation>
</comment>
<comment type="caution">
    <text evidence="12">The sequence shown here is derived from an EMBL/GenBank/DDBJ whole genome shotgun (WGS) entry which is preliminary data.</text>
</comment>
<evidence type="ECO:0000256" key="5">
    <source>
        <dbReference type="ARBA" id="ARBA00022475"/>
    </source>
</evidence>
<dbReference type="EMBL" id="AZIM01020588">
    <property type="protein sequence ID" value="ETE56484.1"/>
    <property type="molecule type" value="Genomic_DNA"/>
</dbReference>
<keyword evidence="7" id="KW-0965">Cell junction</keyword>
<dbReference type="OrthoDB" id="10025519at2759"/>
<keyword evidence="4" id="KW-0796">Tight junction</keyword>
<accession>V8N2M1</accession>
<feature type="transmembrane region" description="Helical" evidence="11">
    <location>
        <begin position="215"/>
        <end position="231"/>
    </location>
</feature>
<feature type="region of interest" description="Disordered" evidence="10">
    <location>
        <begin position="238"/>
        <end position="364"/>
    </location>
</feature>
<name>V8N2M1_OPHHA</name>
<dbReference type="PANTHER" id="PTHR12002">
    <property type="entry name" value="CLAUDIN"/>
    <property type="match status" value="1"/>
</dbReference>
<proteinExistence type="inferred from homology"/>
<feature type="compositionally biased region" description="Basic and acidic residues" evidence="10">
    <location>
        <begin position="283"/>
        <end position="338"/>
    </location>
</feature>
<evidence type="ECO:0000256" key="1">
    <source>
        <dbReference type="ARBA" id="ARBA00004435"/>
    </source>
</evidence>
<evidence type="ECO:0000256" key="10">
    <source>
        <dbReference type="SAM" id="MobiDB-lite"/>
    </source>
</evidence>
<feature type="transmembrane region" description="Helical" evidence="11">
    <location>
        <begin position="183"/>
        <end position="203"/>
    </location>
</feature>
<gene>
    <name evidence="12" type="primary">Cldn19</name>
    <name evidence="12" type="ORF">L345_17805</name>
</gene>
<keyword evidence="5" id="KW-1003">Cell membrane</keyword>
<evidence type="ECO:0000313" key="12">
    <source>
        <dbReference type="EMBL" id="ETE56484.1"/>
    </source>
</evidence>
<feature type="non-terminal residue" evidence="12">
    <location>
        <position position="1"/>
    </location>
</feature>
<evidence type="ECO:0000256" key="9">
    <source>
        <dbReference type="ARBA" id="ARBA00023136"/>
    </source>
</evidence>
<keyword evidence="13" id="KW-1185">Reference proteome</keyword>
<keyword evidence="8 11" id="KW-1133">Transmembrane helix</keyword>
<keyword evidence="6 11" id="KW-0812">Transmembrane</keyword>
<keyword evidence="9 11" id="KW-0472">Membrane</keyword>
<organism evidence="12 13">
    <name type="scientific">Ophiophagus hannah</name>
    <name type="common">King cobra</name>
    <name type="synonym">Naja hannah</name>
    <dbReference type="NCBI Taxonomy" id="8665"/>
    <lineage>
        <taxon>Eukaryota</taxon>
        <taxon>Metazoa</taxon>
        <taxon>Chordata</taxon>
        <taxon>Craniata</taxon>
        <taxon>Vertebrata</taxon>
        <taxon>Euteleostomi</taxon>
        <taxon>Lepidosauria</taxon>
        <taxon>Squamata</taxon>
        <taxon>Bifurcata</taxon>
        <taxon>Unidentata</taxon>
        <taxon>Episquamata</taxon>
        <taxon>Toxicofera</taxon>
        <taxon>Serpentes</taxon>
        <taxon>Colubroidea</taxon>
        <taxon>Elapidae</taxon>
        <taxon>Elapinae</taxon>
        <taxon>Ophiophagus</taxon>
    </lineage>
</organism>